<dbReference type="EMBL" id="CP001333">
    <property type="protein sequence ID" value="ACO67644.1"/>
    <property type="molecule type" value="Genomic_DNA"/>
</dbReference>
<evidence type="ECO:0000256" key="3">
    <source>
        <dbReference type="ARBA" id="ARBA00022448"/>
    </source>
</evidence>
<dbReference type="InterPro" id="IPR039010">
    <property type="entry name" value="Synaptotagmin_SMP"/>
</dbReference>
<evidence type="ECO:0000313" key="17">
    <source>
        <dbReference type="Proteomes" id="UP000002009"/>
    </source>
</evidence>
<dbReference type="GO" id="GO:0005783">
    <property type="term" value="C:endoplasmic reticulum"/>
    <property type="evidence" value="ECO:0007669"/>
    <property type="project" value="TreeGrafter"/>
</dbReference>
<feature type="region of interest" description="Disordered" evidence="12">
    <location>
        <begin position="693"/>
        <end position="739"/>
    </location>
</feature>
<protein>
    <recommendedName>
        <fullName evidence="18">Plant synaptotagmin</fullName>
    </recommendedName>
</protein>
<evidence type="ECO:0000256" key="4">
    <source>
        <dbReference type="ARBA" id="ARBA00022692"/>
    </source>
</evidence>
<dbReference type="CDD" id="cd21677">
    <property type="entry name" value="SMP_SYT"/>
    <property type="match status" value="1"/>
</dbReference>
<dbReference type="Gene3D" id="2.60.40.150">
    <property type="entry name" value="C2 domain"/>
    <property type="match status" value="2"/>
</dbReference>
<evidence type="ECO:0008006" key="18">
    <source>
        <dbReference type="Google" id="ProtNLM"/>
    </source>
</evidence>
<dbReference type="GO" id="GO:0008289">
    <property type="term" value="F:lipid binding"/>
    <property type="evidence" value="ECO:0007669"/>
    <property type="project" value="UniProtKB-KW"/>
</dbReference>
<feature type="region of interest" description="Disordered" evidence="12">
    <location>
        <begin position="800"/>
        <end position="862"/>
    </location>
</feature>
<gene>
    <name evidence="16" type="ORF">MICPUN_106563</name>
</gene>
<dbReference type="GO" id="GO:0016020">
    <property type="term" value="C:membrane"/>
    <property type="evidence" value="ECO:0007669"/>
    <property type="project" value="UniProtKB-SubCell"/>
</dbReference>
<evidence type="ECO:0000256" key="11">
    <source>
        <dbReference type="ARBA" id="ARBA00023136"/>
    </source>
</evidence>
<evidence type="ECO:0000259" key="14">
    <source>
        <dbReference type="PROSITE" id="PS50004"/>
    </source>
</evidence>
<dbReference type="InterPro" id="IPR035892">
    <property type="entry name" value="C2_domain_sf"/>
</dbReference>
<dbReference type="CDD" id="cd00030">
    <property type="entry name" value="C2"/>
    <property type="match status" value="1"/>
</dbReference>
<proteinExistence type="inferred from homology"/>
<evidence type="ECO:0000256" key="9">
    <source>
        <dbReference type="ARBA" id="ARBA00023055"/>
    </source>
</evidence>
<keyword evidence="11 13" id="KW-0472">Membrane</keyword>
<dbReference type="Pfam" id="PF00168">
    <property type="entry name" value="C2"/>
    <property type="match status" value="2"/>
</dbReference>
<evidence type="ECO:0000313" key="16">
    <source>
        <dbReference type="EMBL" id="ACO67644.1"/>
    </source>
</evidence>
<reference evidence="16 17" key="1">
    <citation type="journal article" date="2009" name="Science">
        <title>Green evolution and dynamic adaptations revealed by genomes of the marine picoeukaryotes Micromonas.</title>
        <authorList>
            <person name="Worden A.Z."/>
            <person name="Lee J.H."/>
            <person name="Mock T."/>
            <person name="Rouze P."/>
            <person name="Simmons M.P."/>
            <person name="Aerts A.L."/>
            <person name="Allen A.E."/>
            <person name="Cuvelier M.L."/>
            <person name="Derelle E."/>
            <person name="Everett M.V."/>
            <person name="Foulon E."/>
            <person name="Grimwood J."/>
            <person name="Gundlach H."/>
            <person name="Henrissat B."/>
            <person name="Napoli C."/>
            <person name="McDonald S.M."/>
            <person name="Parker M.S."/>
            <person name="Rombauts S."/>
            <person name="Salamov A."/>
            <person name="Von Dassow P."/>
            <person name="Badger J.H."/>
            <person name="Coutinho P.M."/>
            <person name="Demir E."/>
            <person name="Dubchak I."/>
            <person name="Gentemann C."/>
            <person name="Eikrem W."/>
            <person name="Gready J.E."/>
            <person name="John U."/>
            <person name="Lanier W."/>
            <person name="Lindquist E.A."/>
            <person name="Lucas S."/>
            <person name="Mayer K.F."/>
            <person name="Moreau H."/>
            <person name="Not F."/>
            <person name="Otillar R."/>
            <person name="Panaud O."/>
            <person name="Pangilinan J."/>
            <person name="Paulsen I."/>
            <person name="Piegu B."/>
            <person name="Poliakov A."/>
            <person name="Robbens S."/>
            <person name="Schmutz J."/>
            <person name="Toulza E."/>
            <person name="Wyss T."/>
            <person name="Zelensky A."/>
            <person name="Zhou K."/>
            <person name="Armbrust E.V."/>
            <person name="Bhattacharya D."/>
            <person name="Goodenough U.W."/>
            <person name="Van de Peer Y."/>
            <person name="Grigoriev I.V."/>
        </authorList>
    </citation>
    <scope>NUCLEOTIDE SEQUENCE [LARGE SCALE GENOMIC DNA]</scope>
    <source>
        <strain evidence="17">RCC299 / NOUM17</strain>
    </source>
</reference>
<keyword evidence="10" id="KW-0446">Lipid-binding</keyword>
<dbReference type="PANTHER" id="PTHR10774:SF190">
    <property type="entry name" value="C2 CALCIUM_LIPID-BINDING ENDONUCLEASE_EXONUCLEASE_PHOSPHATASE-RELATED"/>
    <property type="match status" value="1"/>
</dbReference>
<dbReference type="PRINTS" id="PR00360">
    <property type="entry name" value="C2DOMAIN"/>
</dbReference>
<evidence type="ECO:0000256" key="7">
    <source>
        <dbReference type="ARBA" id="ARBA00022837"/>
    </source>
</evidence>
<dbReference type="eggNOG" id="KOG1030">
    <property type="taxonomic scope" value="Eukaryota"/>
</dbReference>
<dbReference type="PANTHER" id="PTHR10774">
    <property type="entry name" value="EXTENDED SYNAPTOTAGMIN-RELATED"/>
    <property type="match status" value="1"/>
</dbReference>
<evidence type="ECO:0000256" key="10">
    <source>
        <dbReference type="ARBA" id="ARBA00023121"/>
    </source>
</evidence>
<dbReference type="SMART" id="SM00239">
    <property type="entry name" value="C2"/>
    <property type="match status" value="2"/>
</dbReference>
<evidence type="ECO:0000256" key="2">
    <source>
        <dbReference type="ARBA" id="ARBA00006996"/>
    </source>
</evidence>
<dbReference type="SUPFAM" id="SSF49562">
    <property type="entry name" value="C2 domain (Calcium/lipid-binding domain, CaLB)"/>
    <property type="match status" value="2"/>
</dbReference>
<feature type="transmembrane region" description="Helical" evidence="13">
    <location>
        <begin position="17"/>
        <end position="35"/>
    </location>
</feature>
<dbReference type="OrthoDB" id="498584at2759"/>
<dbReference type="OMA" id="HERSVHI"/>
<dbReference type="RefSeq" id="XP_002506386.1">
    <property type="nucleotide sequence ID" value="XM_002506340.1"/>
</dbReference>
<dbReference type="eggNOG" id="KOG1012">
    <property type="taxonomic scope" value="Eukaryota"/>
</dbReference>
<dbReference type="PROSITE" id="PS51847">
    <property type="entry name" value="SMP"/>
    <property type="match status" value="1"/>
</dbReference>
<keyword evidence="5" id="KW-0479">Metal-binding</keyword>
<accession>C1EI99</accession>
<dbReference type="Proteomes" id="UP000002009">
    <property type="component" value="Chromosome 15"/>
</dbReference>
<evidence type="ECO:0000259" key="15">
    <source>
        <dbReference type="PROSITE" id="PS51847"/>
    </source>
</evidence>
<feature type="compositionally biased region" description="Polar residues" evidence="12">
    <location>
        <begin position="724"/>
        <end position="738"/>
    </location>
</feature>
<evidence type="ECO:0000256" key="6">
    <source>
        <dbReference type="ARBA" id="ARBA00022737"/>
    </source>
</evidence>
<dbReference type="InterPro" id="IPR000008">
    <property type="entry name" value="C2_dom"/>
</dbReference>
<dbReference type="PROSITE" id="PS50004">
    <property type="entry name" value="C2"/>
    <property type="match status" value="1"/>
</dbReference>
<evidence type="ECO:0000256" key="13">
    <source>
        <dbReference type="SAM" id="Phobius"/>
    </source>
</evidence>
<comment type="similarity">
    <text evidence="2">Belongs to the synaptotagmin family.</text>
</comment>
<keyword evidence="3" id="KW-0813">Transport</keyword>
<evidence type="ECO:0000256" key="5">
    <source>
        <dbReference type="ARBA" id="ARBA00022723"/>
    </source>
</evidence>
<dbReference type="KEGG" id="mis:MICPUN_106563"/>
<dbReference type="GO" id="GO:0046872">
    <property type="term" value="F:metal ion binding"/>
    <property type="evidence" value="ECO:0007669"/>
    <property type="project" value="UniProtKB-KW"/>
</dbReference>
<dbReference type="InterPro" id="IPR045050">
    <property type="entry name" value="Synaptotagmin_plant"/>
</dbReference>
<dbReference type="GO" id="GO:0006869">
    <property type="term" value="P:lipid transport"/>
    <property type="evidence" value="ECO:0007669"/>
    <property type="project" value="UniProtKB-KW"/>
</dbReference>
<feature type="region of interest" description="Disordered" evidence="12">
    <location>
        <begin position="382"/>
        <end position="417"/>
    </location>
</feature>
<dbReference type="InterPro" id="IPR031468">
    <property type="entry name" value="SMP_LBD"/>
</dbReference>
<evidence type="ECO:0000256" key="8">
    <source>
        <dbReference type="ARBA" id="ARBA00022989"/>
    </source>
</evidence>
<dbReference type="InParanoid" id="C1EI99"/>
<evidence type="ECO:0000256" key="12">
    <source>
        <dbReference type="SAM" id="MobiDB-lite"/>
    </source>
</evidence>
<keyword evidence="4 13" id="KW-0812">Transmembrane</keyword>
<feature type="domain" description="C2" evidence="14">
    <location>
        <begin position="533"/>
        <end position="653"/>
    </location>
</feature>
<dbReference type="Pfam" id="PF17047">
    <property type="entry name" value="SMP_LBD"/>
    <property type="match status" value="1"/>
</dbReference>
<name>C1EI99_MICCC</name>
<feature type="domain" description="SMP-LTD" evidence="15">
    <location>
        <begin position="88"/>
        <end position="271"/>
    </location>
</feature>
<comment type="subcellular location">
    <subcellularLocation>
        <location evidence="1">Membrane</location>
        <topology evidence="1">Single-pass membrane protein</topology>
    </subcellularLocation>
</comment>
<keyword evidence="6" id="KW-0677">Repeat</keyword>
<dbReference type="GeneID" id="8249318"/>
<feature type="compositionally biased region" description="Acidic residues" evidence="12">
    <location>
        <begin position="399"/>
        <end position="410"/>
    </location>
</feature>
<keyword evidence="17" id="KW-1185">Reference proteome</keyword>
<dbReference type="AlphaFoldDB" id="C1EI99"/>
<evidence type="ECO:0000256" key="1">
    <source>
        <dbReference type="ARBA" id="ARBA00004167"/>
    </source>
</evidence>
<sequence>MSRAWAASGALLTVENLGMATIVYAVAFVAFWLGWKIRSLRPPKRERFSTTAHVIRALNDETYDQSILTQANLAKICGQLPKWITFPDKDRAPWLNRAAQQWWPFLNRAISNSVVGAVEPILNKLVQGSPIKNLHFSKFTLGTEPLVFASVACVDDVPNEVGLDIEFKWVAKEPEVQLDVSLLGMVLPIAIDKLEAFGTVRIVFGPLCDWWPAFSDMQVAFIGKPKIDLDLRLIGGDITKFPVVERLLMNLIKNVLTKLMTWPNRLDIQITEDQGARCTARAGIVRVTVRRGANMSRGSALGGSVFSTKATPAVEIVAIDGEYGAPKTTRVTSSWRHSGEDPAWEETFEVFVRDARHTVLNMCVVDTDAIAAPSMGSVKRAMTMSSKYRKKNVERDSDGDGDGDDSETDQGADVYNPAEVKVAGGKDAVKALRTDKQASSWKGEKALYKSNMSVMGRVKFEVGQLYDSPGITLQETVPLKKTKSVGGKMLSAFSSVKEENMPKLTYACKFIPLDDDPELEEARMKRLAGITAKDLKNPDSEKVDVEDFCGVLHCKLLRATNLVSRDANGLSDPFVRCSFGRQIHKSSVKYETLHPVWDETFDFIVGVDDVYDSRTIECEVWDRDPYGVREYMGKVRVDLIALLLRIKDLPPAAGQAYTKTLKINEEISEAASGRLEMEFQFYPAKGYAQGLSRSAIGSRRQRRSGNEAGGGLTIDAGGSDGGTPATSGGLSPSNSLRSPASRRGMLALAEDFVEREGTLSVDATDGKMLDSEIKALRKEKSKVDRARAKKEGGGCCSCFGGKGKKGKGNGGSLRGKANGDSSGNDFLARIEEVAPDTPDSPAESVFQELPSPRPSEAEGDRL</sequence>
<keyword evidence="8 13" id="KW-1133">Transmembrane helix</keyword>
<organism evidence="16 17">
    <name type="scientific">Micromonas commoda (strain RCC299 / NOUM17 / CCMP2709)</name>
    <name type="common">Picoplanktonic green alga</name>
    <dbReference type="NCBI Taxonomy" id="296587"/>
    <lineage>
        <taxon>Eukaryota</taxon>
        <taxon>Viridiplantae</taxon>
        <taxon>Chlorophyta</taxon>
        <taxon>Mamiellophyceae</taxon>
        <taxon>Mamiellales</taxon>
        <taxon>Mamiellaceae</taxon>
        <taxon>Micromonas</taxon>
    </lineage>
</organism>
<keyword evidence="9" id="KW-0445">Lipid transport</keyword>
<keyword evidence="7" id="KW-0106">Calcium</keyword>